<organism evidence="2 3">
    <name type="scientific">Sesamum indicum</name>
    <name type="common">Oriental sesame</name>
    <name type="synonym">Sesamum orientale</name>
    <dbReference type="NCBI Taxonomy" id="4182"/>
    <lineage>
        <taxon>Eukaryota</taxon>
        <taxon>Viridiplantae</taxon>
        <taxon>Streptophyta</taxon>
        <taxon>Embryophyta</taxon>
        <taxon>Tracheophyta</taxon>
        <taxon>Spermatophyta</taxon>
        <taxon>Magnoliopsida</taxon>
        <taxon>eudicotyledons</taxon>
        <taxon>Gunneridae</taxon>
        <taxon>Pentapetalae</taxon>
        <taxon>asterids</taxon>
        <taxon>lamiids</taxon>
        <taxon>Lamiales</taxon>
        <taxon>Pedaliaceae</taxon>
        <taxon>Sesamum</taxon>
    </lineage>
</organism>
<proteinExistence type="predicted"/>
<dbReference type="Pfam" id="PF07727">
    <property type="entry name" value="RVT_2"/>
    <property type="match status" value="1"/>
</dbReference>
<dbReference type="GeneID" id="110012423"/>
<dbReference type="OrthoDB" id="414945at2759"/>
<dbReference type="PANTHER" id="PTHR11439:SF465">
    <property type="entry name" value="REVERSE TRANSCRIPTASE TY1_COPIA-TYPE DOMAIN-CONTAINING PROTEIN"/>
    <property type="match status" value="1"/>
</dbReference>
<reference evidence="3" key="1">
    <citation type="submission" date="2025-08" db="UniProtKB">
        <authorList>
            <consortium name="RefSeq"/>
        </authorList>
    </citation>
    <scope>IDENTIFICATION</scope>
</reference>
<gene>
    <name evidence="3" type="primary">LOC110012423</name>
</gene>
<dbReference type="RefSeq" id="XP_020551683.1">
    <property type="nucleotide sequence ID" value="XM_020696024.1"/>
</dbReference>
<dbReference type="AlphaFoldDB" id="A0A8M8UXP2"/>
<keyword evidence="2" id="KW-1185">Reference proteome</keyword>
<dbReference type="CDD" id="cd09272">
    <property type="entry name" value="RNase_HI_RT_Ty1"/>
    <property type="match status" value="1"/>
</dbReference>
<dbReference type="InterPro" id="IPR013103">
    <property type="entry name" value="RVT_2"/>
</dbReference>
<dbReference type="Proteomes" id="UP000504604">
    <property type="component" value="Linkage group LG8"/>
</dbReference>
<name>A0A8M8UXP2_SESIN</name>
<evidence type="ECO:0000313" key="3">
    <source>
        <dbReference type="RefSeq" id="XP_020551683.1"/>
    </source>
</evidence>
<dbReference type="InterPro" id="IPR043502">
    <property type="entry name" value="DNA/RNA_pol_sf"/>
</dbReference>
<dbReference type="SUPFAM" id="SSF56672">
    <property type="entry name" value="DNA/RNA polymerases"/>
    <property type="match status" value="1"/>
</dbReference>
<dbReference type="KEGG" id="sind:110012423"/>
<protein>
    <submittedName>
        <fullName evidence="3">Uncharacterized protein LOC110012423</fullName>
    </submittedName>
</protein>
<dbReference type="PANTHER" id="PTHR11439">
    <property type="entry name" value="GAG-POL-RELATED RETROTRANSPOSON"/>
    <property type="match status" value="1"/>
</dbReference>
<accession>A0A8M8UXP2</accession>
<evidence type="ECO:0000259" key="1">
    <source>
        <dbReference type="Pfam" id="PF07727"/>
    </source>
</evidence>
<sequence>MRLFFAVAAALRWHIHQLDINNAFLHGYLEEEIYMSPPEGYSVSQGHVCRLKRSLYGLKQASRQWNHEFTTQIVAFGFVQSKHDCCLLTKTSTDGFLVLLLYVDDILVVGTFTEHIAAVKDYLDRLFTIKDLGVAKYFLGLEVARSSQGIIVTQTKYIKDIMIDTSMRHARAVTTPLPPGIKFIEDAGAQLPHPELYRRLVGRLLYLNFTRPDTSHACQQLSEFLQRPCQRHLGAALHLVQYLKGTLHKGLFFPSQNSLELRAYSDADWASCIDTRRSLTGYCIFLGDALVSWKIKKQNIVSHSTAEAEYRSMGSTICELTWVVYLLMDFGISASIPIPFFCDNQAALHIVNNPVFHERTKHLDIDCHIVRDKFKFGLINPVHVPGKAQLADFFTKSLPAPSFFRFLSKLGLVDFTPSPTCGGAEGIHGEEEALFSPAIT</sequence>
<evidence type="ECO:0000313" key="2">
    <source>
        <dbReference type="Proteomes" id="UP000504604"/>
    </source>
</evidence>
<feature type="domain" description="Reverse transcriptase Ty1/copia-type" evidence="1">
    <location>
        <begin position="1"/>
        <end position="177"/>
    </location>
</feature>